<proteinExistence type="predicted"/>
<feature type="region of interest" description="Disordered" evidence="1">
    <location>
        <begin position="1"/>
        <end position="26"/>
    </location>
</feature>
<evidence type="ECO:0000256" key="1">
    <source>
        <dbReference type="SAM" id="MobiDB-lite"/>
    </source>
</evidence>
<sequence length="70" mass="7613">MSDDMRVGRVSRNDYDNSSVTPVKMQKKQKINSIHLEAAAGANAPVRTAFMPDLPSLLNGSQNTNTASYT</sequence>
<evidence type="ECO:0000313" key="3">
    <source>
        <dbReference type="Proteomes" id="UP000824139"/>
    </source>
</evidence>
<protein>
    <submittedName>
        <fullName evidence="2">Uncharacterized protein</fullName>
    </submittedName>
</protein>
<dbReference type="Proteomes" id="UP000824139">
    <property type="component" value="Unassembled WGS sequence"/>
</dbReference>
<feature type="compositionally biased region" description="Basic and acidic residues" evidence="1">
    <location>
        <begin position="1"/>
        <end position="15"/>
    </location>
</feature>
<accession>A0A9D1FW03</accession>
<dbReference type="EMBL" id="DVJO01000110">
    <property type="protein sequence ID" value="HIS82980.1"/>
    <property type="molecule type" value="Genomic_DNA"/>
</dbReference>
<name>A0A9D1FW03_9BACT</name>
<organism evidence="2 3">
    <name type="scientific">Candidatus Scatenecus faecavium</name>
    <dbReference type="NCBI Taxonomy" id="2840915"/>
    <lineage>
        <taxon>Bacteria</taxon>
        <taxon>Candidatus Scatenecus</taxon>
    </lineage>
</organism>
<gene>
    <name evidence="2" type="ORF">IAD41_05165</name>
</gene>
<reference evidence="2" key="1">
    <citation type="submission" date="2020-10" db="EMBL/GenBank/DDBJ databases">
        <authorList>
            <person name="Gilroy R."/>
        </authorList>
    </citation>
    <scope>NUCLEOTIDE SEQUENCE</scope>
    <source>
        <strain evidence="2">CHK152-2994</strain>
    </source>
</reference>
<dbReference type="AlphaFoldDB" id="A0A9D1FW03"/>
<comment type="caution">
    <text evidence="2">The sequence shown here is derived from an EMBL/GenBank/DDBJ whole genome shotgun (WGS) entry which is preliminary data.</text>
</comment>
<evidence type="ECO:0000313" key="2">
    <source>
        <dbReference type="EMBL" id="HIS82980.1"/>
    </source>
</evidence>
<reference evidence="2" key="2">
    <citation type="journal article" date="2021" name="PeerJ">
        <title>Extensive microbial diversity within the chicken gut microbiome revealed by metagenomics and culture.</title>
        <authorList>
            <person name="Gilroy R."/>
            <person name="Ravi A."/>
            <person name="Getino M."/>
            <person name="Pursley I."/>
            <person name="Horton D.L."/>
            <person name="Alikhan N.F."/>
            <person name="Baker D."/>
            <person name="Gharbi K."/>
            <person name="Hall N."/>
            <person name="Watson M."/>
            <person name="Adriaenssens E.M."/>
            <person name="Foster-Nyarko E."/>
            <person name="Jarju S."/>
            <person name="Secka A."/>
            <person name="Antonio M."/>
            <person name="Oren A."/>
            <person name="Chaudhuri R.R."/>
            <person name="La Ragione R."/>
            <person name="Hildebrand F."/>
            <person name="Pallen M.J."/>
        </authorList>
    </citation>
    <scope>NUCLEOTIDE SEQUENCE</scope>
    <source>
        <strain evidence="2">CHK152-2994</strain>
    </source>
</reference>